<keyword evidence="1" id="KW-1133">Transmembrane helix</keyword>
<dbReference type="AlphaFoldDB" id="A0A8J2QVR9"/>
<organism evidence="3 4">
    <name type="scientific">Danaus chrysippus</name>
    <name type="common">African queen</name>
    <dbReference type="NCBI Taxonomy" id="151541"/>
    <lineage>
        <taxon>Eukaryota</taxon>
        <taxon>Metazoa</taxon>
        <taxon>Ecdysozoa</taxon>
        <taxon>Arthropoda</taxon>
        <taxon>Hexapoda</taxon>
        <taxon>Insecta</taxon>
        <taxon>Pterygota</taxon>
        <taxon>Neoptera</taxon>
        <taxon>Endopterygota</taxon>
        <taxon>Lepidoptera</taxon>
        <taxon>Glossata</taxon>
        <taxon>Ditrysia</taxon>
        <taxon>Papilionoidea</taxon>
        <taxon>Nymphalidae</taxon>
        <taxon>Danainae</taxon>
        <taxon>Danaini</taxon>
        <taxon>Danaina</taxon>
        <taxon>Danaus</taxon>
        <taxon>Anosia</taxon>
    </lineage>
</organism>
<feature type="chain" id="PRO_5035281076" evidence="2">
    <location>
        <begin position="25"/>
        <end position="80"/>
    </location>
</feature>
<dbReference type="OrthoDB" id="7392031at2759"/>
<dbReference type="EMBL" id="CAKASE010000059">
    <property type="protein sequence ID" value="CAG9567828.1"/>
    <property type="molecule type" value="Genomic_DNA"/>
</dbReference>
<proteinExistence type="predicted"/>
<sequence>MICLSLYALIASATFLACAPVCYRQATQQCGQPHMICVSLLSLLSVATLIACTPLCSRGLFNRRCTCPEIPICPDCGTPY</sequence>
<keyword evidence="4" id="KW-1185">Reference proteome</keyword>
<feature type="transmembrane region" description="Helical" evidence="1">
    <location>
        <begin position="34"/>
        <end position="56"/>
    </location>
</feature>
<keyword evidence="2" id="KW-0732">Signal</keyword>
<evidence type="ECO:0000256" key="2">
    <source>
        <dbReference type="SAM" id="SignalP"/>
    </source>
</evidence>
<comment type="caution">
    <text evidence="3">The sequence shown here is derived from an EMBL/GenBank/DDBJ whole genome shotgun (WGS) entry which is preliminary data.</text>
</comment>
<name>A0A8J2QVR9_9NEOP</name>
<evidence type="ECO:0000313" key="4">
    <source>
        <dbReference type="Proteomes" id="UP000789524"/>
    </source>
</evidence>
<protein>
    <submittedName>
        <fullName evidence="3">(African queen) hypothetical protein</fullName>
    </submittedName>
</protein>
<dbReference type="Proteomes" id="UP000789524">
    <property type="component" value="Unassembled WGS sequence"/>
</dbReference>
<evidence type="ECO:0000313" key="3">
    <source>
        <dbReference type="EMBL" id="CAG9567828.1"/>
    </source>
</evidence>
<accession>A0A8J2QVR9</accession>
<feature type="signal peptide" evidence="2">
    <location>
        <begin position="1"/>
        <end position="24"/>
    </location>
</feature>
<reference evidence="3" key="1">
    <citation type="submission" date="2021-09" db="EMBL/GenBank/DDBJ databases">
        <authorList>
            <person name="Martin H S."/>
        </authorList>
    </citation>
    <scope>NUCLEOTIDE SEQUENCE</scope>
</reference>
<keyword evidence="1" id="KW-0812">Transmembrane</keyword>
<gene>
    <name evidence="3" type="ORF">DCHRY22_LOCUS7942</name>
</gene>
<evidence type="ECO:0000256" key="1">
    <source>
        <dbReference type="SAM" id="Phobius"/>
    </source>
</evidence>
<keyword evidence="1" id="KW-0472">Membrane</keyword>